<comment type="caution">
    <text evidence="1">The sequence shown here is derived from an EMBL/GenBank/DDBJ whole genome shotgun (WGS) entry which is preliminary data.</text>
</comment>
<evidence type="ECO:0000313" key="2">
    <source>
        <dbReference type="Proteomes" id="UP001303046"/>
    </source>
</evidence>
<evidence type="ECO:0000313" key="1">
    <source>
        <dbReference type="EMBL" id="KAK6757182.1"/>
    </source>
</evidence>
<gene>
    <name evidence="1" type="primary">Necator_chrV.g19961</name>
    <name evidence="1" type="ORF">RB195_015169</name>
</gene>
<protein>
    <submittedName>
        <fullName evidence="1">Uncharacterized protein</fullName>
    </submittedName>
</protein>
<dbReference type="EMBL" id="JAVFWL010000005">
    <property type="protein sequence ID" value="KAK6757182.1"/>
    <property type="molecule type" value="Genomic_DNA"/>
</dbReference>
<sequence>MISNCTPTNSPKDTAYRQSEDLKIEKMEKDEIFACYDKLEDQLIPWAKENAQYIDWTFQHDLEPGRGATGMPEDIGEI</sequence>
<proteinExistence type="predicted"/>
<dbReference type="Proteomes" id="UP001303046">
    <property type="component" value="Unassembled WGS sequence"/>
</dbReference>
<name>A0ABR1E3A5_NECAM</name>
<accession>A0ABR1E3A5</accession>
<keyword evidence="2" id="KW-1185">Reference proteome</keyword>
<reference evidence="1 2" key="1">
    <citation type="submission" date="2023-08" db="EMBL/GenBank/DDBJ databases">
        <title>A Necator americanus chromosomal reference genome.</title>
        <authorList>
            <person name="Ilik V."/>
            <person name="Petrzelkova K.J."/>
            <person name="Pardy F."/>
            <person name="Fuh T."/>
            <person name="Niatou-Singa F.S."/>
            <person name="Gouil Q."/>
            <person name="Baker L."/>
            <person name="Ritchie M.E."/>
            <person name="Jex A.R."/>
            <person name="Gazzola D."/>
            <person name="Li H."/>
            <person name="Toshio Fujiwara R."/>
            <person name="Zhan B."/>
            <person name="Aroian R.V."/>
            <person name="Pafco B."/>
            <person name="Schwarz E.M."/>
        </authorList>
    </citation>
    <scope>NUCLEOTIDE SEQUENCE [LARGE SCALE GENOMIC DNA]</scope>
    <source>
        <strain evidence="1 2">Aroian</strain>
        <tissue evidence="1">Whole animal</tissue>
    </source>
</reference>
<organism evidence="1 2">
    <name type="scientific">Necator americanus</name>
    <name type="common">Human hookworm</name>
    <dbReference type="NCBI Taxonomy" id="51031"/>
    <lineage>
        <taxon>Eukaryota</taxon>
        <taxon>Metazoa</taxon>
        <taxon>Ecdysozoa</taxon>
        <taxon>Nematoda</taxon>
        <taxon>Chromadorea</taxon>
        <taxon>Rhabditida</taxon>
        <taxon>Rhabditina</taxon>
        <taxon>Rhabditomorpha</taxon>
        <taxon>Strongyloidea</taxon>
        <taxon>Ancylostomatidae</taxon>
        <taxon>Bunostominae</taxon>
        <taxon>Necator</taxon>
    </lineage>
</organism>